<reference evidence="2" key="1">
    <citation type="submission" date="2023-12" db="EMBL/GenBank/DDBJ databases">
        <title>Genome assembly of Anisodus tanguticus.</title>
        <authorList>
            <person name="Wang Y.-J."/>
        </authorList>
    </citation>
    <scope>NUCLEOTIDE SEQUENCE</scope>
    <source>
        <strain evidence="2">KB-2021</strain>
        <tissue evidence="2">Leaf</tissue>
    </source>
</reference>
<protein>
    <submittedName>
        <fullName evidence="2">Uncharacterized protein</fullName>
    </submittedName>
</protein>
<sequence length="198" mass="22380">MSQEKAQPNSSISLSDKDVKAPNVFERVKEEIEAMLHSERQSHHHHKETHGMRKDIDENTPISDVKAPNVFERAKEEIEALFEALHLKKEDHSHASPLDVDKRLSFGFNLNAYITTAKAELSYAPWVTGGNGKENKAKVPDHNERSEEEIGAHPPREKYPHPPSDDIDANTPISEVKGPNIFERAKEEIEALLIDPKN</sequence>
<feature type="region of interest" description="Disordered" evidence="1">
    <location>
        <begin position="126"/>
        <end position="181"/>
    </location>
</feature>
<feature type="compositionally biased region" description="Polar residues" evidence="1">
    <location>
        <begin position="1"/>
        <end position="14"/>
    </location>
</feature>
<feature type="region of interest" description="Disordered" evidence="1">
    <location>
        <begin position="37"/>
        <end position="64"/>
    </location>
</feature>
<organism evidence="2 3">
    <name type="scientific">Anisodus tanguticus</name>
    <dbReference type="NCBI Taxonomy" id="243964"/>
    <lineage>
        <taxon>Eukaryota</taxon>
        <taxon>Viridiplantae</taxon>
        <taxon>Streptophyta</taxon>
        <taxon>Embryophyta</taxon>
        <taxon>Tracheophyta</taxon>
        <taxon>Spermatophyta</taxon>
        <taxon>Magnoliopsida</taxon>
        <taxon>eudicotyledons</taxon>
        <taxon>Gunneridae</taxon>
        <taxon>Pentapetalae</taxon>
        <taxon>asterids</taxon>
        <taxon>lamiids</taxon>
        <taxon>Solanales</taxon>
        <taxon>Solanaceae</taxon>
        <taxon>Solanoideae</taxon>
        <taxon>Hyoscyameae</taxon>
        <taxon>Anisodus</taxon>
    </lineage>
</organism>
<proteinExistence type="predicted"/>
<evidence type="ECO:0000313" key="3">
    <source>
        <dbReference type="Proteomes" id="UP001291623"/>
    </source>
</evidence>
<evidence type="ECO:0000313" key="2">
    <source>
        <dbReference type="EMBL" id="KAK4343368.1"/>
    </source>
</evidence>
<feature type="compositionally biased region" description="Basic and acidic residues" evidence="1">
    <location>
        <begin position="133"/>
        <end position="164"/>
    </location>
</feature>
<comment type="caution">
    <text evidence="2">The sequence shown here is derived from an EMBL/GenBank/DDBJ whole genome shotgun (WGS) entry which is preliminary data.</text>
</comment>
<feature type="region of interest" description="Disordered" evidence="1">
    <location>
        <begin position="1"/>
        <end position="20"/>
    </location>
</feature>
<gene>
    <name evidence="2" type="ORF">RND71_036462</name>
</gene>
<keyword evidence="3" id="KW-1185">Reference proteome</keyword>
<dbReference type="AlphaFoldDB" id="A0AAE1R1V3"/>
<dbReference type="PANTHER" id="PTHR35277">
    <property type="entry name" value="OS09G0363700 PROTEIN"/>
    <property type="match status" value="1"/>
</dbReference>
<dbReference type="PANTHER" id="PTHR35277:SF10">
    <property type="entry name" value="OS09G0363700 PROTEIN"/>
    <property type="match status" value="1"/>
</dbReference>
<dbReference type="Proteomes" id="UP001291623">
    <property type="component" value="Unassembled WGS sequence"/>
</dbReference>
<evidence type="ECO:0000256" key="1">
    <source>
        <dbReference type="SAM" id="MobiDB-lite"/>
    </source>
</evidence>
<accession>A0AAE1R1V3</accession>
<dbReference type="EMBL" id="JAVYJV010000020">
    <property type="protein sequence ID" value="KAK4343368.1"/>
    <property type="molecule type" value="Genomic_DNA"/>
</dbReference>
<name>A0AAE1R1V3_9SOLA</name>